<comment type="caution">
    <text evidence="2">The sequence shown here is derived from an EMBL/GenBank/DDBJ whole genome shotgun (WGS) entry which is preliminary data.</text>
</comment>
<gene>
    <name evidence="2" type="ORF">HPG69_001112</name>
</gene>
<keyword evidence="3" id="KW-1185">Reference proteome</keyword>
<proteinExistence type="predicted"/>
<evidence type="ECO:0000313" key="3">
    <source>
        <dbReference type="Proteomes" id="UP000551758"/>
    </source>
</evidence>
<reference evidence="2 3" key="1">
    <citation type="journal article" date="2020" name="Mol. Biol. Evol.">
        <title>Interspecific Gene Flow and the Evolution of Specialization in Black and White Rhinoceros.</title>
        <authorList>
            <person name="Moodley Y."/>
            <person name="Westbury M.V."/>
            <person name="Russo I.M."/>
            <person name="Gopalakrishnan S."/>
            <person name="Rakotoarivelo A."/>
            <person name="Olsen R.A."/>
            <person name="Prost S."/>
            <person name="Tunstall T."/>
            <person name="Ryder O.A."/>
            <person name="Dalen L."/>
            <person name="Bruford M.W."/>
        </authorList>
    </citation>
    <scope>NUCLEOTIDE SEQUENCE [LARGE SCALE GENOMIC DNA]</scope>
    <source>
        <strain evidence="2">SBR-YM</strain>
        <tissue evidence="2">Skin</tissue>
    </source>
</reference>
<evidence type="ECO:0000313" key="2">
    <source>
        <dbReference type="EMBL" id="KAF5911145.1"/>
    </source>
</evidence>
<dbReference type="Proteomes" id="UP000551758">
    <property type="component" value="Unassembled WGS sequence"/>
</dbReference>
<dbReference type="AlphaFoldDB" id="A0A7J7E5S5"/>
<accession>A0A7J7E5S5</accession>
<protein>
    <submittedName>
        <fullName evidence="2">Uncharacterized protein</fullName>
    </submittedName>
</protein>
<sequence>MMLEHTLKVQRDLLNEGFRKKAEEMSAEIDRLKNVIDTAKSDNTPWIAAILDKFGNKIISLSSARARLLGNLLKGISLLFTKN</sequence>
<name>A0A7J7E5S5_DICBM</name>
<evidence type="ECO:0000256" key="1">
    <source>
        <dbReference type="SAM" id="Coils"/>
    </source>
</evidence>
<keyword evidence="1" id="KW-0175">Coiled coil</keyword>
<feature type="coiled-coil region" evidence="1">
    <location>
        <begin position="15"/>
        <end position="42"/>
    </location>
</feature>
<organism evidence="2 3">
    <name type="scientific">Diceros bicornis minor</name>
    <name type="common">South-central black rhinoceros</name>
    <dbReference type="NCBI Taxonomy" id="77932"/>
    <lineage>
        <taxon>Eukaryota</taxon>
        <taxon>Metazoa</taxon>
        <taxon>Chordata</taxon>
        <taxon>Craniata</taxon>
        <taxon>Vertebrata</taxon>
        <taxon>Euteleostomi</taxon>
        <taxon>Mammalia</taxon>
        <taxon>Eutheria</taxon>
        <taxon>Laurasiatheria</taxon>
        <taxon>Perissodactyla</taxon>
        <taxon>Rhinocerotidae</taxon>
        <taxon>Diceros</taxon>
    </lineage>
</organism>
<dbReference type="EMBL" id="JACDTQ010004046">
    <property type="protein sequence ID" value="KAF5911145.1"/>
    <property type="molecule type" value="Genomic_DNA"/>
</dbReference>